<evidence type="ECO:0000313" key="2">
    <source>
        <dbReference type="Proteomes" id="UP000236291"/>
    </source>
</evidence>
<protein>
    <submittedName>
        <fullName evidence="1">Uncharacterized protein</fullName>
    </submittedName>
</protein>
<dbReference type="AlphaFoldDB" id="A0A2K3MUY5"/>
<dbReference type="ExpressionAtlas" id="A0A2K3MUY5">
    <property type="expression patterns" value="baseline"/>
</dbReference>
<name>A0A2K3MUY5_TRIPR</name>
<proteinExistence type="predicted"/>
<dbReference type="Proteomes" id="UP000236291">
    <property type="component" value="Unassembled WGS sequence"/>
</dbReference>
<feature type="non-terminal residue" evidence="1">
    <location>
        <position position="1"/>
    </location>
</feature>
<evidence type="ECO:0000313" key="1">
    <source>
        <dbReference type="EMBL" id="PNX94566.1"/>
    </source>
</evidence>
<dbReference type="EMBL" id="ASHM01012611">
    <property type="protein sequence ID" value="PNX94566.1"/>
    <property type="molecule type" value="Genomic_DNA"/>
</dbReference>
<reference evidence="1 2" key="2">
    <citation type="journal article" date="2017" name="Front. Plant Sci.">
        <title>Gene Classification and Mining of Molecular Markers Useful in Red Clover (Trifolium pratense) Breeding.</title>
        <authorList>
            <person name="Istvanek J."/>
            <person name="Dluhosova J."/>
            <person name="Dluhos P."/>
            <person name="Patkova L."/>
            <person name="Nedelnik J."/>
            <person name="Repkova J."/>
        </authorList>
    </citation>
    <scope>NUCLEOTIDE SEQUENCE [LARGE SCALE GENOMIC DNA]</scope>
    <source>
        <strain evidence="2">cv. Tatra</strain>
        <tissue evidence="1">Young leaves</tissue>
    </source>
</reference>
<sequence length="165" mass="18284">KKKKIETLYVSPLSTLVTLHSRFNFNTGRATPSTFSPFVAPFNPIFRPPSSLHRKTTPLSYSLRSFFSTFSTQLFSPLPTVSVVSHPSSSPESFSGHFLAVKEEKGTLFYTSPVIQFFRLLFYTSVLPGFGPPPPCLHIAAAHLRRLSSSSLFGELHFPSSLSIS</sequence>
<organism evidence="1 2">
    <name type="scientific">Trifolium pratense</name>
    <name type="common">Red clover</name>
    <dbReference type="NCBI Taxonomy" id="57577"/>
    <lineage>
        <taxon>Eukaryota</taxon>
        <taxon>Viridiplantae</taxon>
        <taxon>Streptophyta</taxon>
        <taxon>Embryophyta</taxon>
        <taxon>Tracheophyta</taxon>
        <taxon>Spermatophyta</taxon>
        <taxon>Magnoliopsida</taxon>
        <taxon>eudicotyledons</taxon>
        <taxon>Gunneridae</taxon>
        <taxon>Pentapetalae</taxon>
        <taxon>rosids</taxon>
        <taxon>fabids</taxon>
        <taxon>Fabales</taxon>
        <taxon>Fabaceae</taxon>
        <taxon>Papilionoideae</taxon>
        <taxon>50 kb inversion clade</taxon>
        <taxon>NPAAA clade</taxon>
        <taxon>Hologalegina</taxon>
        <taxon>IRL clade</taxon>
        <taxon>Trifolieae</taxon>
        <taxon>Trifolium</taxon>
    </lineage>
</organism>
<accession>A0A2K3MUY5</accession>
<comment type="caution">
    <text evidence="1">The sequence shown here is derived from an EMBL/GenBank/DDBJ whole genome shotgun (WGS) entry which is preliminary data.</text>
</comment>
<reference evidence="1 2" key="1">
    <citation type="journal article" date="2014" name="Am. J. Bot.">
        <title>Genome assembly and annotation for red clover (Trifolium pratense; Fabaceae).</title>
        <authorList>
            <person name="Istvanek J."/>
            <person name="Jaros M."/>
            <person name="Krenek A."/>
            <person name="Repkova J."/>
        </authorList>
    </citation>
    <scope>NUCLEOTIDE SEQUENCE [LARGE SCALE GENOMIC DNA]</scope>
    <source>
        <strain evidence="2">cv. Tatra</strain>
        <tissue evidence="1">Young leaves</tissue>
    </source>
</reference>
<gene>
    <name evidence="1" type="ORF">L195_g017743</name>
</gene>